<name>A0A1L8R1R2_9ENTE</name>
<sequence>MIGKNIKAVASENLSKRYDPRFVIVQMDTGEILDDAQGYGYKSKPNAYRGYAYKEKQAVKRRRQQEGFKNEK</sequence>
<dbReference type="RefSeq" id="WP_071865798.1">
    <property type="nucleotide sequence ID" value="NZ_JBHLVQ010000005.1"/>
</dbReference>
<evidence type="ECO:0000313" key="1">
    <source>
        <dbReference type="EMBL" id="OJG13700.1"/>
    </source>
</evidence>
<organism evidence="1 2">
    <name type="scientific">Enterococcus canintestini</name>
    <dbReference type="NCBI Taxonomy" id="317010"/>
    <lineage>
        <taxon>Bacteria</taxon>
        <taxon>Bacillati</taxon>
        <taxon>Bacillota</taxon>
        <taxon>Bacilli</taxon>
        <taxon>Lactobacillales</taxon>
        <taxon>Enterococcaceae</taxon>
        <taxon>Enterococcus</taxon>
    </lineage>
</organism>
<accession>A0A1L8R1R2</accession>
<protein>
    <submittedName>
        <fullName evidence="1">Uncharacterized protein</fullName>
    </submittedName>
</protein>
<proteinExistence type="predicted"/>
<dbReference type="STRING" id="317010.RU96_GL001964"/>
<gene>
    <name evidence="1" type="ORF">RU96_GL001964</name>
</gene>
<dbReference type="AlphaFoldDB" id="A0A1L8R1R2"/>
<evidence type="ECO:0000313" key="2">
    <source>
        <dbReference type="Proteomes" id="UP000182835"/>
    </source>
</evidence>
<comment type="caution">
    <text evidence="1">The sequence shown here is derived from an EMBL/GenBank/DDBJ whole genome shotgun (WGS) entry which is preliminary data.</text>
</comment>
<dbReference type="OrthoDB" id="2187474at2"/>
<dbReference type="EMBL" id="JXKG01000040">
    <property type="protein sequence ID" value="OJG13700.1"/>
    <property type="molecule type" value="Genomic_DNA"/>
</dbReference>
<reference evidence="1 2" key="1">
    <citation type="submission" date="2014-12" db="EMBL/GenBank/DDBJ databases">
        <title>Draft genome sequences of 29 type strains of Enterococci.</title>
        <authorList>
            <person name="Zhong Z."/>
            <person name="Sun Z."/>
            <person name="Liu W."/>
            <person name="Zhang W."/>
            <person name="Zhang H."/>
        </authorList>
    </citation>
    <scope>NUCLEOTIDE SEQUENCE [LARGE SCALE GENOMIC DNA]</scope>
    <source>
        <strain evidence="1 2">DSM 21207</strain>
    </source>
</reference>
<dbReference type="Proteomes" id="UP000182835">
    <property type="component" value="Unassembled WGS sequence"/>
</dbReference>